<evidence type="ECO:0000256" key="5">
    <source>
        <dbReference type="ARBA" id="ARBA00022553"/>
    </source>
</evidence>
<evidence type="ECO:0000256" key="11">
    <source>
        <dbReference type="ARBA" id="ARBA00023242"/>
    </source>
</evidence>
<dbReference type="SMART" id="SM00320">
    <property type="entry name" value="WD40"/>
    <property type="match status" value="5"/>
</dbReference>
<dbReference type="InterPro" id="IPR042238">
    <property type="entry name" value="Rad28/ERCC8/Ckn1/ATCSA-1"/>
</dbReference>
<comment type="subunit">
    <text evidence="13">Part of the CSA complex (also named DCX(ERCC8) complex), a DCX E3 ubiquitin-protein ligase complex containing ERCC8, RBX1, DDB1 and CUL4A; the CSA complex interacts with RNA polymerase II; upon UV irradiation it interacts with the COP9 signalosome and preferentially with the hyperphosphorylated form of RNA polymerase II. Interacts with ERCC6/CSB (via CIM motif); promoting recruitment to lesion-stalled RNA polymerase II (Pol II). Interacts with KIAA1530/UVSSA. Interacts with a subunit of RNA polymerase II TFIIH.</text>
</comment>
<evidence type="ECO:0000256" key="15">
    <source>
        <dbReference type="PROSITE-ProRule" id="PRU00221"/>
    </source>
</evidence>
<comment type="caution">
    <text evidence="17">The sequence shown here is derived from an EMBL/GenBank/DDBJ whole genome shotgun (WGS) entry which is preliminary data.</text>
</comment>
<dbReference type="InterPro" id="IPR036322">
    <property type="entry name" value="WD40_repeat_dom_sf"/>
</dbReference>
<evidence type="ECO:0000256" key="6">
    <source>
        <dbReference type="ARBA" id="ARBA00022574"/>
    </source>
</evidence>
<dbReference type="InterPro" id="IPR020472">
    <property type="entry name" value="WD40_PAC1"/>
</dbReference>
<dbReference type="PANTHER" id="PTHR46202:SF1">
    <property type="entry name" value="DNA EXCISION REPAIR PROTEIN ERCC-8"/>
    <property type="match status" value="1"/>
</dbReference>
<keyword evidence="18" id="KW-1185">Reference proteome</keyword>
<evidence type="ECO:0000256" key="16">
    <source>
        <dbReference type="SAM" id="MobiDB-lite"/>
    </source>
</evidence>
<keyword evidence="6 15" id="KW-0853">WD repeat</keyword>
<dbReference type="Pfam" id="PF00400">
    <property type="entry name" value="WD40"/>
    <property type="match status" value="5"/>
</dbReference>
<dbReference type="EMBL" id="VSWD01000010">
    <property type="protein sequence ID" value="KAK3091401.1"/>
    <property type="molecule type" value="Genomic_DNA"/>
</dbReference>
<comment type="pathway">
    <text evidence="3">Protein modification; protein ubiquitination.</text>
</comment>
<feature type="region of interest" description="Disordered" evidence="16">
    <location>
        <begin position="371"/>
        <end position="409"/>
    </location>
</feature>
<dbReference type="PROSITE" id="PS50294">
    <property type="entry name" value="WD_REPEATS_REGION"/>
    <property type="match status" value="3"/>
</dbReference>
<dbReference type="GO" id="GO:0005694">
    <property type="term" value="C:chromosome"/>
    <property type="evidence" value="ECO:0007669"/>
    <property type="project" value="UniProtKB-SubCell"/>
</dbReference>
<evidence type="ECO:0000256" key="9">
    <source>
        <dbReference type="ARBA" id="ARBA00022786"/>
    </source>
</evidence>
<evidence type="ECO:0000313" key="17">
    <source>
        <dbReference type="EMBL" id="KAK3091401.1"/>
    </source>
</evidence>
<keyword evidence="9" id="KW-0833">Ubl conjugation pathway</keyword>
<evidence type="ECO:0000256" key="13">
    <source>
        <dbReference type="ARBA" id="ARBA00062934"/>
    </source>
</evidence>
<comment type="function">
    <text evidence="12">Substrate-recognition component of the CSA complex, a DCX (DDB1-CUL4-X-box) E3 ubiquitin-protein ligase complex, involved in transcription-coupled nucleotide excision repair (TC-NER), a process during which RNA polymerase II-blocking lesions are rapidly removed from the transcribed strand of active genes. Following recruitment to lesion-stalled RNA polymerase II (Pol II), the CSA complex mediates ubiquitination of Pol II subunit POLR2A/RPB1 at 'Lys-1268', a critical TC-NER checkpoint, governing RNA Pol II stability and initiating DNA damage excision by TFIIH recruitment. The CSA complex also promotes the ubiquitination and subsequent proteasomal degradation of ERCC6/CSB in a UV-dependent manner; ERCC6 degradation is essential for the recovery of RNA synthesis after transcription-coupled repair. Also plays a role in DNA double-strand breaks (DSSBs) repair by non-homologous end joining (NHEJ).</text>
</comment>
<proteinExistence type="predicted"/>
<dbReference type="GO" id="GO:0000209">
    <property type="term" value="P:protein polyubiquitination"/>
    <property type="evidence" value="ECO:0007669"/>
    <property type="project" value="TreeGrafter"/>
</dbReference>
<sequence>MLNFLSSRESGIDDPNLLRGYESTKRAVSLELSKHRDVERVHYGGVNSLDLDVVESRYLLSGTTDGTVHIHDTVNLTGDVKFTLKALANVSRSNKHKHKHSVETVQWYPLDSGMFLSSGGDKQLKVWDTNSMVPVDEYEFKGIIYSHHMSAIAVKHSLVAAGCHSSSLQLVDLKSGSASHMLKGHQGSIFSVKWSTRDEFLLASGSADNRILLWDIRSSKGPMMHLDQHNGLESDNYFDGCTSHGGYVNGLCFTQNGLHLLSYGTDNRLRLWNTTTGQNTLVNYGRIRNDSKKCVQFSVFNGSRTNFVFVPEASNIKVFDMHNGNRLSILRGHYTQVNCCKLHRDYQELYSGGNDCNILIWTPETDKAYDDHIKAQKREQPASGRSERNSFVRRTGATNDTWSSDEEES</sequence>
<keyword evidence="4" id="KW-0158">Chromosome</keyword>
<evidence type="ECO:0000256" key="8">
    <source>
        <dbReference type="ARBA" id="ARBA00022763"/>
    </source>
</evidence>
<dbReference type="PROSITE" id="PS00678">
    <property type="entry name" value="WD_REPEATS_1"/>
    <property type="match status" value="1"/>
</dbReference>
<keyword evidence="8" id="KW-0227">DNA damage</keyword>
<dbReference type="CDD" id="cd00200">
    <property type="entry name" value="WD40"/>
    <property type="match status" value="1"/>
</dbReference>
<dbReference type="Gene3D" id="2.130.10.10">
    <property type="entry name" value="YVTN repeat-like/Quinoprotein amine dehydrogenase"/>
    <property type="match status" value="1"/>
</dbReference>
<evidence type="ECO:0000256" key="2">
    <source>
        <dbReference type="ARBA" id="ARBA00004286"/>
    </source>
</evidence>
<keyword evidence="7" id="KW-0677">Repeat</keyword>
<evidence type="ECO:0000256" key="7">
    <source>
        <dbReference type="ARBA" id="ARBA00022737"/>
    </source>
</evidence>
<name>A0AA88Y023_PINIB</name>
<accession>A0AA88Y023</accession>
<dbReference type="GO" id="GO:0000109">
    <property type="term" value="C:nucleotide-excision repair complex"/>
    <property type="evidence" value="ECO:0007669"/>
    <property type="project" value="TreeGrafter"/>
</dbReference>
<dbReference type="InterPro" id="IPR015943">
    <property type="entry name" value="WD40/YVTN_repeat-like_dom_sf"/>
</dbReference>
<dbReference type="GO" id="GO:0031464">
    <property type="term" value="C:Cul4A-RING E3 ubiquitin ligase complex"/>
    <property type="evidence" value="ECO:0007669"/>
    <property type="project" value="TreeGrafter"/>
</dbReference>
<feature type="repeat" description="WD" evidence="15">
    <location>
        <begin position="330"/>
        <end position="371"/>
    </location>
</feature>
<evidence type="ECO:0000256" key="12">
    <source>
        <dbReference type="ARBA" id="ARBA00054544"/>
    </source>
</evidence>
<dbReference type="GO" id="GO:0009416">
    <property type="term" value="P:response to light stimulus"/>
    <property type="evidence" value="ECO:0007669"/>
    <property type="project" value="UniProtKB-ARBA"/>
</dbReference>
<evidence type="ECO:0000256" key="4">
    <source>
        <dbReference type="ARBA" id="ARBA00022454"/>
    </source>
</evidence>
<dbReference type="InterPro" id="IPR019775">
    <property type="entry name" value="WD40_repeat_CS"/>
</dbReference>
<keyword evidence="11" id="KW-0539">Nucleus</keyword>
<dbReference type="GO" id="GO:0006283">
    <property type="term" value="P:transcription-coupled nucleotide-excision repair"/>
    <property type="evidence" value="ECO:0007669"/>
    <property type="project" value="InterPro"/>
</dbReference>
<gene>
    <name evidence="17" type="ORF">FSP39_019634</name>
</gene>
<dbReference type="GO" id="GO:0043161">
    <property type="term" value="P:proteasome-mediated ubiquitin-dependent protein catabolic process"/>
    <property type="evidence" value="ECO:0007669"/>
    <property type="project" value="TreeGrafter"/>
</dbReference>
<dbReference type="PRINTS" id="PR00320">
    <property type="entry name" value="GPROTEINBRPT"/>
</dbReference>
<evidence type="ECO:0000313" key="18">
    <source>
        <dbReference type="Proteomes" id="UP001186944"/>
    </source>
</evidence>
<feature type="repeat" description="WD" evidence="15">
    <location>
        <begin position="241"/>
        <end position="282"/>
    </location>
</feature>
<dbReference type="FunFam" id="2.130.10.10:FF:000130">
    <property type="entry name" value="DNA excision repair protein ERCC-8"/>
    <property type="match status" value="1"/>
</dbReference>
<dbReference type="SUPFAM" id="SSF50978">
    <property type="entry name" value="WD40 repeat-like"/>
    <property type="match status" value="1"/>
</dbReference>
<evidence type="ECO:0000256" key="14">
    <source>
        <dbReference type="ARBA" id="ARBA00071995"/>
    </source>
</evidence>
<feature type="compositionally biased region" description="Basic and acidic residues" evidence="16">
    <location>
        <begin position="371"/>
        <end position="390"/>
    </location>
</feature>
<keyword evidence="10" id="KW-0234">DNA repair</keyword>
<keyword evidence="5" id="KW-0597">Phosphoprotein</keyword>
<dbReference type="InterPro" id="IPR001680">
    <property type="entry name" value="WD40_rpt"/>
</dbReference>
<dbReference type="AlphaFoldDB" id="A0AA88Y023"/>
<dbReference type="Proteomes" id="UP001186944">
    <property type="component" value="Unassembled WGS sequence"/>
</dbReference>
<organism evidence="17 18">
    <name type="scientific">Pinctada imbricata</name>
    <name type="common">Atlantic pearl-oyster</name>
    <name type="synonym">Pinctada martensii</name>
    <dbReference type="NCBI Taxonomy" id="66713"/>
    <lineage>
        <taxon>Eukaryota</taxon>
        <taxon>Metazoa</taxon>
        <taxon>Spiralia</taxon>
        <taxon>Lophotrochozoa</taxon>
        <taxon>Mollusca</taxon>
        <taxon>Bivalvia</taxon>
        <taxon>Autobranchia</taxon>
        <taxon>Pteriomorphia</taxon>
        <taxon>Pterioida</taxon>
        <taxon>Pterioidea</taxon>
        <taxon>Pteriidae</taxon>
        <taxon>Pinctada</taxon>
    </lineage>
</organism>
<dbReference type="PANTHER" id="PTHR46202">
    <property type="entry name" value="DNA EXCISION REPAIR PROTEIN ERCC-8"/>
    <property type="match status" value="1"/>
</dbReference>
<feature type="repeat" description="WD" evidence="15">
    <location>
        <begin position="182"/>
        <end position="224"/>
    </location>
</feature>
<evidence type="ECO:0000256" key="1">
    <source>
        <dbReference type="ARBA" id="ARBA00004109"/>
    </source>
</evidence>
<evidence type="ECO:0000256" key="3">
    <source>
        <dbReference type="ARBA" id="ARBA00004906"/>
    </source>
</evidence>
<protein>
    <recommendedName>
        <fullName evidence="14">DNA excision repair protein ERCC-8</fullName>
    </recommendedName>
</protein>
<feature type="repeat" description="WD" evidence="15">
    <location>
        <begin position="95"/>
        <end position="137"/>
    </location>
</feature>
<comment type="subcellular location">
    <subcellularLocation>
        <location evidence="2">Chromosome</location>
    </subcellularLocation>
    <subcellularLocation>
        <location evidence="1">Nucleus matrix</location>
    </subcellularLocation>
</comment>
<dbReference type="GO" id="GO:0016363">
    <property type="term" value="C:nuclear matrix"/>
    <property type="evidence" value="ECO:0007669"/>
    <property type="project" value="UniProtKB-SubCell"/>
</dbReference>
<dbReference type="PROSITE" id="PS50082">
    <property type="entry name" value="WD_REPEATS_2"/>
    <property type="match status" value="4"/>
</dbReference>
<reference evidence="17" key="1">
    <citation type="submission" date="2019-08" db="EMBL/GenBank/DDBJ databases">
        <title>The improved chromosome-level genome for the pearl oyster Pinctada fucata martensii using PacBio sequencing and Hi-C.</title>
        <authorList>
            <person name="Zheng Z."/>
        </authorList>
    </citation>
    <scope>NUCLEOTIDE SEQUENCE</scope>
    <source>
        <strain evidence="17">ZZ-2019</strain>
        <tissue evidence="17">Adductor muscle</tissue>
    </source>
</reference>
<evidence type="ECO:0000256" key="10">
    <source>
        <dbReference type="ARBA" id="ARBA00023204"/>
    </source>
</evidence>